<accession>A0A485LZ04</accession>
<sequence>MPPHITPWGLTTCPVLYEDTISQINFDFIDHELRIAGVQEILTAYRSSHRPACGEGEL</sequence>
<protein>
    <submittedName>
        <fullName evidence="1">Uncharacterized protein</fullName>
    </submittedName>
</protein>
<dbReference type="AlphaFoldDB" id="A0A485LZ04"/>
<proteinExistence type="predicted"/>
<reference evidence="1" key="1">
    <citation type="submission" date="2019-03" db="EMBL/GenBank/DDBJ databases">
        <authorList>
            <person name="Hao L."/>
        </authorList>
    </citation>
    <scope>NUCLEOTIDE SEQUENCE</scope>
</reference>
<name>A0A485LZ04_9ZZZZ</name>
<organism evidence="1">
    <name type="scientific">anaerobic digester metagenome</name>
    <dbReference type="NCBI Taxonomy" id="1263854"/>
    <lineage>
        <taxon>unclassified sequences</taxon>
        <taxon>metagenomes</taxon>
        <taxon>ecological metagenomes</taxon>
    </lineage>
</organism>
<dbReference type="EMBL" id="CAADRM010000082">
    <property type="protein sequence ID" value="VFU13694.1"/>
    <property type="molecule type" value="Genomic_DNA"/>
</dbReference>
<gene>
    <name evidence="1" type="ORF">SCFA_200011</name>
</gene>
<evidence type="ECO:0000313" key="1">
    <source>
        <dbReference type="EMBL" id="VFU13694.1"/>
    </source>
</evidence>